<evidence type="ECO:0000313" key="2">
    <source>
        <dbReference type="EMBL" id="OCF51286.1"/>
    </source>
</evidence>
<proteinExistence type="predicted"/>
<reference evidence="2" key="3">
    <citation type="submission" date="2016-07" db="EMBL/GenBank/DDBJ databases">
        <title>Evolution of pathogenesis and genome organization in the Tremellales.</title>
        <authorList>
            <person name="Cuomo C."/>
            <person name="Litvintseva A."/>
            <person name="Heitman J."/>
            <person name="Chen Y."/>
            <person name="Sun S."/>
            <person name="Springer D."/>
            <person name="Dromer F."/>
            <person name="Young S."/>
            <person name="Zeng Q."/>
            <person name="Chapman S."/>
            <person name="Gujja S."/>
            <person name="Saif S."/>
            <person name="Birren B."/>
        </authorList>
    </citation>
    <scope>NUCLEOTIDE SEQUENCE</scope>
    <source>
        <strain evidence="2">CBS 10737</strain>
    </source>
</reference>
<feature type="region of interest" description="Disordered" evidence="1">
    <location>
        <begin position="1"/>
        <end position="94"/>
    </location>
</feature>
<name>A0A1B9I712_9TREE</name>
<dbReference type="OrthoDB" id="10669130at2759"/>
<feature type="compositionally biased region" description="Pro residues" evidence="1">
    <location>
        <begin position="574"/>
        <end position="583"/>
    </location>
</feature>
<organism evidence="2">
    <name type="scientific">Kwoniella pini CBS 10737</name>
    <dbReference type="NCBI Taxonomy" id="1296096"/>
    <lineage>
        <taxon>Eukaryota</taxon>
        <taxon>Fungi</taxon>
        <taxon>Dikarya</taxon>
        <taxon>Basidiomycota</taxon>
        <taxon>Agaricomycotina</taxon>
        <taxon>Tremellomycetes</taxon>
        <taxon>Tremellales</taxon>
        <taxon>Cryptococcaceae</taxon>
        <taxon>Kwoniella</taxon>
    </lineage>
</organism>
<dbReference type="RefSeq" id="XP_019012505.1">
    <property type="nucleotide sequence ID" value="XM_019153765.1"/>
</dbReference>
<feature type="compositionally biased region" description="Acidic residues" evidence="1">
    <location>
        <begin position="39"/>
        <end position="51"/>
    </location>
</feature>
<feature type="compositionally biased region" description="Basic and acidic residues" evidence="1">
    <location>
        <begin position="52"/>
        <end position="67"/>
    </location>
</feature>
<dbReference type="AlphaFoldDB" id="A0A1B9I712"/>
<accession>A0A1B9I712</accession>
<dbReference type="EMBL" id="CP144524">
    <property type="protein sequence ID" value="WWC70519.1"/>
    <property type="molecule type" value="Genomic_DNA"/>
</dbReference>
<reference evidence="3" key="2">
    <citation type="submission" date="2013-07" db="EMBL/GenBank/DDBJ databases">
        <authorList>
            <consortium name="The Broad Institute Genome Sequencing Platform"/>
            <person name="Cuomo C."/>
            <person name="Litvintseva A."/>
            <person name="Chen Y."/>
            <person name="Heitman J."/>
            <person name="Sun S."/>
            <person name="Springer D."/>
            <person name="Dromer F."/>
            <person name="Young S.K."/>
            <person name="Zeng Q."/>
            <person name="Gargeya S."/>
            <person name="Fitzgerald M."/>
            <person name="Abouelleil A."/>
            <person name="Alvarado L."/>
            <person name="Berlin A.M."/>
            <person name="Chapman S.B."/>
            <person name="Dewar J."/>
            <person name="Goldberg J."/>
            <person name="Griggs A."/>
            <person name="Gujja S."/>
            <person name="Hansen M."/>
            <person name="Howarth C."/>
            <person name="Imamovic A."/>
            <person name="Larimer J."/>
            <person name="McCowan C."/>
            <person name="Murphy C."/>
            <person name="Pearson M."/>
            <person name="Priest M."/>
            <person name="Roberts A."/>
            <person name="Saif S."/>
            <person name="Shea T."/>
            <person name="Sykes S."/>
            <person name="Wortman J."/>
            <person name="Nusbaum C."/>
            <person name="Birren B."/>
        </authorList>
    </citation>
    <scope>NUCLEOTIDE SEQUENCE</scope>
    <source>
        <strain evidence="3">CBS 10737</strain>
    </source>
</reference>
<sequence length="1135" mass="129939">MPPKVTLRKRKPPQQATQDGGDKKRKKDTGESRSKKADPEEEEDDAEDDDDGVKRNEKEARDGDKHTLPGSKRRLQVELAGNVTQRGDNKPDVVTQSMMTPEKSGRSNLPLNLHVPFLGREFKLPVFDKTSGNHLSKVELLYNMVLSSPKGVSFESIWRRLCDLEQDRDVVTKYISARIETFKMAYSEKMQDISDEIQQELVDGLLTVLEDFKRTVDGSQSHKNHLLTSCISKMMVRLLLTDEDLKNPFYNSLRSDDSSRPGVPSEKFRDSLDELESMTLTKTIKALFIEYSTSQATIDQTQDDRSELVGDVQEKLLYPCTIVGMETVVPDRFLKEYRASEEGDLDKAGIDPEERQDSFTRRMLYDMKVKFQPESTLGDGWRTLMKITDQSTIAQTFFSAKESLCAGLDFKFRKIPIEQQNCSTLLSKVYEDDPQQADLDEPKDQRTVIVETLTGVLDQINTSGSLENIHRLPLEIAVRHLGEDRVNYQMGNDPLFCSINTMFAARNGTRTGTEAISFLISLELQALAVSIRLCKIRSSGGETGEYDTILRQIQNYQRPVLAAAHTVETVTHGVPPPATPPPQLVKSKKPKGKHTARHTKVKRFIGPVFDLNSTTPPGTGKNLVYFSRYKRRCETMLRAQIKPELTISTYIREMMKIGTDPQVVAKAYVKARIVVFKHYKYDLKFEIPLEVQQDVIESLAEALEEFHNTHPTRSTTSPTPPFEIALSNLKKDDKIPETILARVFFSSVNIDPSEGVWLPKVSLDQIPVVIHYHELETLATATRMLRNKRERDAAGIEEDDIYWQEILDDIELFSDKEAKAERLAEDEGMRAQVRKLRKLTLLSSFSTNLFENSSVEFNNLGLTYQKGYTLDEIWQSIKQSRPDSNLHWNDIATVYLCCRFAVYKREFPDDNMNIAVKDIEFLVETLTKELFGYNHDRQYCLPFEQCVTVEVYEGNLNQKTLKTTMIKSVGDDEPLLPGIPEDQVLPTLVRLEFETMALLEHLLEDYKSCSKLSADLDILSTPEERQKTHDGMQSLLDEIAGKDNHFELRAWRLPQLFTDEQMEQAQEDSFNQRKKRDGRLVQDADAWKHRPRLIQRAGAAREKLWTTKGQREVLLERAMKNERVYENDDCFTDSE</sequence>
<feature type="compositionally biased region" description="Basic and acidic residues" evidence="1">
    <location>
        <begin position="28"/>
        <end position="38"/>
    </location>
</feature>
<feature type="region of interest" description="Disordered" evidence="1">
    <location>
        <begin position="571"/>
        <end position="597"/>
    </location>
</feature>
<evidence type="ECO:0000256" key="1">
    <source>
        <dbReference type="SAM" id="MobiDB-lite"/>
    </source>
</evidence>
<reference evidence="3" key="4">
    <citation type="submission" date="2024-02" db="EMBL/GenBank/DDBJ databases">
        <title>Comparative genomics of Cryptococcus and Kwoniella reveals pathogenesis evolution and contrasting modes of karyotype evolution via chromosome fusion or intercentromeric recombination.</title>
        <authorList>
            <person name="Coelho M.A."/>
            <person name="David-Palma M."/>
            <person name="Shea T."/>
            <person name="Bowers K."/>
            <person name="McGinley-Smith S."/>
            <person name="Mohammad A.W."/>
            <person name="Gnirke A."/>
            <person name="Yurkov A.M."/>
            <person name="Nowrousian M."/>
            <person name="Sun S."/>
            <person name="Cuomo C.A."/>
            <person name="Heitman J."/>
        </authorList>
    </citation>
    <scope>NUCLEOTIDE SEQUENCE</scope>
    <source>
        <strain evidence="3">CBS 10737</strain>
    </source>
</reference>
<evidence type="ECO:0000313" key="4">
    <source>
        <dbReference type="Proteomes" id="UP000094020"/>
    </source>
</evidence>
<dbReference type="Proteomes" id="UP000094020">
    <property type="component" value="Chromosome 6"/>
</dbReference>
<feature type="compositionally biased region" description="Basic residues" evidence="1">
    <location>
        <begin position="1"/>
        <end position="12"/>
    </location>
</feature>
<dbReference type="KEGG" id="kpin:30170369"/>
<feature type="compositionally biased region" description="Basic residues" evidence="1">
    <location>
        <begin position="586"/>
        <end position="597"/>
    </location>
</feature>
<gene>
    <name evidence="2" type="ORF">I206_02000</name>
    <name evidence="3" type="ORF">I206_104470</name>
</gene>
<evidence type="ECO:0000313" key="3">
    <source>
        <dbReference type="EMBL" id="WWC70519.1"/>
    </source>
</evidence>
<protein>
    <submittedName>
        <fullName evidence="2">Uncharacterized protein</fullName>
    </submittedName>
</protein>
<dbReference type="EMBL" id="KV700115">
    <property type="protein sequence ID" value="OCF51286.1"/>
    <property type="molecule type" value="Genomic_DNA"/>
</dbReference>
<keyword evidence="4" id="KW-1185">Reference proteome</keyword>
<dbReference type="GeneID" id="30170369"/>
<reference evidence="2" key="1">
    <citation type="submission" date="2013-07" db="EMBL/GenBank/DDBJ databases">
        <title>The Genome Sequence of Cryptococcus pinus CBS10737.</title>
        <authorList>
            <consortium name="The Broad Institute Genome Sequencing Platform"/>
            <person name="Cuomo C."/>
            <person name="Litvintseva A."/>
            <person name="Chen Y."/>
            <person name="Heitman J."/>
            <person name="Sun S."/>
            <person name="Springer D."/>
            <person name="Dromer F."/>
            <person name="Young S.K."/>
            <person name="Zeng Q."/>
            <person name="Gargeya S."/>
            <person name="Fitzgerald M."/>
            <person name="Abouelleil A."/>
            <person name="Alvarado L."/>
            <person name="Berlin A.M."/>
            <person name="Chapman S.B."/>
            <person name="Dewar J."/>
            <person name="Goldberg J."/>
            <person name="Griggs A."/>
            <person name="Gujja S."/>
            <person name="Hansen M."/>
            <person name="Howarth C."/>
            <person name="Imamovic A."/>
            <person name="Larimer J."/>
            <person name="McCowan C."/>
            <person name="Murphy C."/>
            <person name="Pearson M."/>
            <person name="Priest M."/>
            <person name="Roberts A."/>
            <person name="Saif S."/>
            <person name="Shea T."/>
            <person name="Sykes S."/>
            <person name="Wortman J."/>
            <person name="Nusbaum C."/>
            <person name="Birren B."/>
        </authorList>
    </citation>
    <scope>NUCLEOTIDE SEQUENCE [LARGE SCALE GENOMIC DNA]</scope>
    <source>
        <strain evidence="2">CBS 10737</strain>
    </source>
</reference>